<feature type="compositionally biased region" description="Low complexity" evidence="1">
    <location>
        <begin position="119"/>
        <end position="137"/>
    </location>
</feature>
<feature type="compositionally biased region" description="Acidic residues" evidence="1">
    <location>
        <begin position="107"/>
        <end position="117"/>
    </location>
</feature>
<feature type="compositionally biased region" description="Polar residues" evidence="1">
    <location>
        <begin position="150"/>
        <end position="163"/>
    </location>
</feature>
<keyword evidence="2" id="KW-0732">Signal</keyword>
<accession>A0A2H3GP49</accession>
<feature type="signal peptide" evidence="2">
    <location>
        <begin position="1"/>
        <end position="18"/>
    </location>
</feature>
<dbReference type="AlphaFoldDB" id="A0A2H3GP49"/>
<dbReference type="Proteomes" id="UP000219602">
    <property type="component" value="Chromosome 10"/>
</dbReference>
<feature type="compositionally biased region" description="Gly residues" evidence="1">
    <location>
        <begin position="428"/>
        <end position="443"/>
    </location>
</feature>
<sequence>MRLLKGLVLGLLLERGLGQTDTQPEGDSIATVADPVETDPADVPAPDPSAPSDGDTPSDPPDPADDGPTITIDDPQPTDDGSDARIPAPDPTDEPTDVEDSSAIPDDPAETNTDDEQLAPTDQPAPTDTEPEPTATDVDATPTNDEETPQETGTNGEEATQTDGDTDAAPVVPTEALNSAAEETPEATPLASDTADDQVPQTTEEPSDEETEEPKADSEPEESTQQESRGIVAPTKTEKSEAKPTDGDGKYSPAPYASPTGGDETEPTGSKNEQTADGTTRKAAATGSGGKEEKTTLATSKGAAPTSPAQDYAIDLEEADLGDYAEFQGAGDKTVVILKPPPNTEAKCDLPPTSDEDVPEGEDVRVVLSVKIADLKKGVKSGNRLQMLIDGSIIYDKELLGTGDEEESISSDKFKAALDQKVNVVQKAGGGASESASGTGGEGASPSSVSGSDGQTNVAGKNFMVGEVLIYALPLAVALVG</sequence>
<evidence type="ECO:0000313" key="4">
    <source>
        <dbReference type="Proteomes" id="UP000219602"/>
    </source>
</evidence>
<feature type="region of interest" description="Disordered" evidence="1">
    <location>
        <begin position="428"/>
        <end position="456"/>
    </location>
</feature>
<dbReference type="EMBL" id="MABQ02000008">
    <property type="protein sequence ID" value="PCD29498.1"/>
    <property type="molecule type" value="Genomic_DNA"/>
</dbReference>
<feature type="chain" id="PRO_5013917617" description="Cell surface glycoprotein 1" evidence="2">
    <location>
        <begin position="19"/>
        <end position="481"/>
    </location>
</feature>
<comment type="caution">
    <text evidence="3">The sequence shown here is derived from an EMBL/GenBank/DDBJ whole genome shotgun (WGS) entry which is preliminary data.</text>
</comment>
<feature type="region of interest" description="Disordered" evidence="1">
    <location>
        <begin position="340"/>
        <end position="361"/>
    </location>
</feature>
<feature type="compositionally biased region" description="Polar residues" evidence="1">
    <location>
        <begin position="267"/>
        <end position="278"/>
    </location>
</feature>
<feature type="compositionally biased region" description="Basic and acidic residues" evidence="1">
    <location>
        <begin position="236"/>
        <end position="249"/>
    </location>
</feature>
<evidence type="ECO:0000256" key="1">
    <source>
        <dbReference type="SAM" id="MobiDB-lite"/>
    </source>
</evidence>
<evidence type="ECO:0000313" key="3">
    <source>
        <dbReference type="EMBL" id="PCD29498.1"/>
    </source>
</evidence>
<feature type="region of interest" description="Disordered" evidence="1">
    <location>
        <begin position="15"/>
        <end position="310"/>
    </location>
</feature>
<organism evidence="3 4">
    <name type="scientific">Fusarium oxysporum f. sp. radicis-cucumerinum</name>
    <dbReference type="NCBI Taxonomy" id="327505"/>
    <lineage>
        <taxon>Eukaryota</taxon>
        <taxon>Fungi</taxon>
        <taxon>Dikarya</taxon>
        <taxon>Ascomycota</taxon>
        <taxon>Pezizomycotina</taxon>
        <taxon>Sordariomycetes</taxon>
        <taxon>Hypocreomycetidae</taxon>
        <taxon>Hypocreales</taxon>
        <taxon>Nectriaceae</taxon>
        <taxon>Fusarium</taxon>
        <taxon>Fusarium oxysporum species complex</taxon>
    </lineage>
</organism>
<name>A0A2H3GP49_FUSOX</name>
<proteinExistence type="predicted"/>
<reference evidence="3 4" key="2">
    <citation type="journal article" date="2017" name="Sci. Rep.">
        <title>A mobile pathogenicity chromosome in Fusarium oxysporum for infection of multiple cucurbit species.</title>
        <authorList>
            <person name="van Dam P."/>
            <person name="Fokkens L."/>
            <person name="Ayukawa Y."/>
            <person name="van der Gragt M."/>
            <person name="Ter Horst A."/>
            <person name="Brankovics B."/>
            <person name="Houterman P.M."/>
            <person name="Arie T."/>
            <person name="Rep M."/>
        </authorList>
    </citation>
    <scope>NUCLEOTIDE SEQUENCE [LARGE SCALE GENOMIC DNA]</scope>
    <source>
        <strain evidence="3 4">Forc016</strain>
    </source>
</reference>
<evidence type="ECO:0000256" key="2">
    <source>
        <dbReference type="SAM" id="SignalP"/>
    </source>
</evidence>
<evidence type="ECO:0008006" key="5">
    <source>
        <dbReference type="Google" id="ProtNLM"/>
    </source>
</evidence>
<feature type="compositionally biased region" description="Low complexity" evidence="1">
    <location>
        <begin position="66"/>
        <end position="75"/>
    </location>
</feature>
<dbReference type="STRING" id="327505.A0A2H3GP49"/>
<feature type="compositionally biased region" description="Acidic residues" evidence="1">
    <location>
        <begin position="91"/>
        <end position="100"/>
    </location>
</feature>
<feature type="compositionally biased region" description="Low complexity" evidence="1">
    <location>
        <begin position="180"/>
        <end position="189"/>
    </location>
</feature>
<protein>
    <recommendedName>
        <fullName evidence="5">Cell surface glycoprotein 1</fullName>
    </recommendedName>
</protein>
<gene>
    <name evidence="3" type="ORF">AU210_012034</name>
</gene>
<reference evidence="3 4" key="1">
    <citation type="journal article" date="2016" name="Environ. Microbiol.">
        <title>Effector profiles distinguish formae speciales of Fusarium oxysporum.</title>
        <authorList>
            <person name="van Dam P."/>
            <person name="Fokkens L."/>
            <person name="Schmidt S.M."/>
            <person name="Linmans J.H."/>
            <person name="Kistler H.C."/>
            <person name="Ma L.J."/>
            <person name="Rep M."/>
        </authorList>
    </citation>
    <scope>NUCLEOTIDE SEQUENCE [LARGE SCALE GENOMIC DNA]</scope>
    <source>
        <strain evidence="3 4">Forc016</strain>
    </source>
</reference>